<feature type="region of interest" description="Disordered" evidence="3">
    <location>
        <begin position="427"/>
        <end position="458"/>
    </location>
</feature>
<feature type="region of interest" description="Disordered" evidence="3">
    <location>
        <begin position="19"/>
        <end position="52"/>
    </location>
</feature>
<evidence type="ECO:0000256" key="1">
    <source>
        <dbReference type="ARBA" id="ARBA00022860"/>
    </source>
</evidence>
<dbReference type="GO" id="GO:0005516">
    <property type="term" value="F:calmodulin binding"/>
    <property type="evidence" value="ECO:0007669"/>
    <property type="project" value="UniProtKB-KW"/>
</dbReference>
<keyword evidence="1" id="KW-0112">Calmodulin-binding</keyword>
<feature type="region of interest" description="Disordered" evidence="3">
    <location>
        <begin position="512"/>
        <end position="585"/>
    </location>
</feature>
<proteinExistence type="inferred from homology"/>
<evidence type="ECO:0000256" key="3">
    <source>
        <dbReference type="SAM" id="MobiDB-lite"/>
    </source>
</evidence>
<evidence type="ECO:0000256" key="2">
    <source>
        <dbReference type="ARBA" id="ARBA00024341"/>
    </source>
</evidence>
<dbReference type="AlphaFoldDB" id="A0A7N0ZXP6"/>
<feature type="compositionally biased region" description="Polar residues" evidence="3">
    <location>
        <begin position="96"/>
        <end position="124"/>
    </location>
</feature>
<name>A0A7N0ZXP6_KALFE</name>
<dbReference type="Proteomes" id="UP000594263">
    <property type="component" value="Unplaced"/>
</dbReference>
<dbReference type="PANTHER" id="PTHR32295">
    <property type="entry name" value="IQ-DOMAIN 5-RELATED"/>
    <property type="match status" value="1"/>
</dbReference>
<dbReference type="OMA" id="NTGGNDH"/>
<dbReference type="PANTHER" id="PTHR32295:SF113">
    <property type="entry name" value="PROTEIN IQ-DOMAIN 14"/>
    <property type="match status" value="1"/>
</dbReference>
<feature type="region of interest" description="Disordered" evidence="3">
    <location>
        <begin position="64"/>
        <end position="204"/>
    </location>
</feature>
<evidence type="ECO:0000313" key="4">
    <source>
        <dbReference type="EnsemblPlants" id="Kaladp0050s0071.2.v1.1"/>
    </source>
</evidence>
<evidence type="ECO:0000313" key="5">
    <source>
        <dbReference type="Proteomes" id="UP000594263"/>
    </source>
</evidence>
<dbReference type="CDD" id="cd23767">
    <property type="entry name" value="IQCD"/>
    <property type="match status" value="1"/>
</dbReference>
<dbReference type="EnsemblPlants" id="Kaladp0050s0071.1.v1.1">
    <property type="protein sequence ID" value="Kaladp0050s0071.1.v1.1"/>
    <property type="gene ID" value="Kaladp0050s0071.v1.1"/>
</dbReference>
<comment type="similarity">
    <text evidence="2">Belongs to the IQD family.</text>
</comment>
<dbReference type="Gramene" id="Kaladp0050s0071.1.v1.1">
    <property type="protein sequence ID" value="Kaladp0050s0071.1.v1.1"/>
    <property type="gene ID" value="Kaladp0050s0071.v1.1"/>
</dbReference>
<dbReference type="InterPro" id="IPR000048">
    <property type="entry name" value="IQ_motif_EF-hand-BS"/>
</dbReference>
<reference evidence="4" key="1">
    <citation type="submission" date="2021-01" db="UniProtKB">
        <authorList>
            <consortium name="EnsemblPlants"/>
        </authorList>
    </citation>
    <scope>IDENTIFICATION</scope>
</reference>
<dbReference type="PROSITE" id="PS50096">
    <property type="entry name" value="IQ"/>
    <property type="match status" value="2"/>
</dbReference>
<dbReference type="Pfam" id="PF00612">
    <property type="entry name" value="IQ"/>
    <property type="match status" value="1"/>
</dbReference>
<feature type="compositionally biased region" description="Polar residues" evidence="3">
    <location>
        <begin position="547"/>
        <end position="570"/>
    </location>
</feature>
<accession>A0A7N0ZXP6</accession>
<organism evidence="4 5">
    <name type="scientific">Kalanchoe fedtschenkoi</name>
    <name type="common">Lavender scallops</name>
    <name type="synonym">South American air plant</name>
    <dbReference type="NCBI Taxonomy" id="63787"/>
    <lineage>
        <taxon>Eukaryota</taxon>
        <taxon>Viridiplantae</taxon>
        <taxon>Streptophyta</taxon>
        <taxon>Embryophyta</taxon>
        <taxon>Tracheophyta</taxon>
        <taxon>Spermatophyta</taxon>
        <taxon>Magnoliopsida</taxon>
        <taxon>eudicotyledons</taxon>
        <taxon>Gunneridae</taxon>
        <taxon>Pentapetalae</taxon>
        <taxon>Saxifragales</taxon>
        <taxon>Crassulaceae</taxon>
        <taxon>Kalanchoe</taxon>
    </lineage>
</organism>
<sequence>MARKEKWLSKLKRFFACGRDGLSNESDRRTGSERRKARRKLKQGERNSFISLFKEPTSSIEKILEDAEREQGLTYRPPSPLEQSKKPSVVLPEAASQHSVSPRATSPRATSPSIISPKATSPRSGSLRVVIPRAHSLKAVSPRTGSPRDVSPKAGSHKGHSPGVFSAKMRSPKAVSPRFAPPRVVSPTPSPPRPPSSRASFSKAASLKVIQREESIIRIDPVFSYHHVSATKIQAAYRGYASRRRTGSARGLVRLQRFVRGQSVRRQTANGMKQMQLLVRIQTRLQSQRFQMLECYALQHQEQHDCDKQAESFASDAGNNRDWDDSILTKDEKVARNKRKEEAVKNRERAMAFLQSYQISKFAAESARNALMDLRIDGLPWSWNWSERHLLKAIPVDHAKRNASLTPQMSASPNSTRSSIALRGNQFLTPPRSSRFQTPSRFSQIQTPDGTPRSHYSSRSLLTKYSKPIPRGCQSPFTDTDSLKSCPAFSVPRYMSPTASAKAKMRLSNNFKDRNVSSPMTESKRRLSYPLTPRSGTSRGPLFAESDASSQRTVGTNRSLRSMDNISVGTPGSLPDGRKPFNRFV</sequence>
<dbReference type="EnsemblPlants" id="Kaladp0050s0071.2.v1.1">
    <property type="protein sequence ID" value="Kaladp0050s0071.2.v1.1"/>
    <property type="gene ID" value="Kaladp0050s0071.v1.1"/>
</dbReference>
<keyword evidence="5" id="KW-1185">Reference proteome</keyword>
<dbReference type="Gramene" id="Kaladp0050s0071.2.v1.1">
    <property type="protein sequence ID" value="Kaladp0050s0071.2.v1.1"/>
    <property type="gene ID" value="Kaladp0050s0071.v1.1"/>
</dbReference>
<protein>
    <recommendedName>
        <fullName evidence="6">DUF4005 domain-containing protein</fullName>
    </recommendedName>
</protein>
<evidence type="ECO:0008006" key="6">
    <source>
        <dbReference type="Google" id="ProtNLM"/>
    </source>
</evidence>
<feature type="compositionally biased region" description="Basic and acidic residues" evidence="3">
    <location>
        <begin position="25"/>
        <end position="34"/>
    </location>
</feature>